<comment type="caution">
    <text evidence="2">The sequence shown here is derived from an EMBL/GenBank/DDBJ whole genome shotgun (WGS) entry which is preliminary data.</text>
</comment>
<dbReference type="GO" id="GO:0016787">
    <property type="term" value="F:hydrolase activity"/>
    <property type="evidence" value="ECO:0007669"/>
    <property type="project" value="UniProtKB-KW"/>
</dbReference>
<dbReference type="PANTHER" id="PTHR42663:SF6">
    <property type="entry name" value="HYDROLASE C777.06C-RELATED"/>
    <property type="match status" value="1"/>
</dbReference>
<evidence type="ECO:0000259" key="1">
    <source>
        <dbReference type="SMART" id="SM00849"/>
    </source>
</evidence>
<evidence type="ECO:0000313" key="3">
    <source>
        <dbReference type="Proteomes" id="UP000283469"/>
    </source>
</evidence>
<dbReference type="RefSeq" id="WP_119750280.1">
    <property type="nucleotide sequence ID" value="NZ_QVRA01000039.1"/>
</dbReference>
<feature type="domain" description="Metallo-beta-lactamase" evidence="1">
    <location>
        <begin position="36"/>
        <end position="227"/>
    </location>
</feature>
<gene>
    <name evidence="2" type="ORF">D0Z70_22595</name>
</gene>
<name>A0A418YLY5_9SPHN</name>
<dbReference type="SMART" id="SM00849">
    <property type="entry name" value="Lactamase_B"/>
    <property type="match status" value="1"/>
</dbReference>
<organism evidence="2 3">
    <name type="scientific">Sphingobium terrigena</name>
    <dbReference type="NCBI Taxonomy" id="2304063"/>
    <lineage>
        <taxon>Bacteria</taxon>
        <taxon>Pseudomonadati</taxon>
        <taxon>Pseudomonadota</taxon>
        <taxon>Alphaproteobacteria</taxon>
        <taxon>Sphingomonadales</taxon>
        <taxon>Sphingomonadaceae</taxon>
        <taxon>Sphingobium</taxon>
    </lineage>
</organism>
<evidence type="ECO:0000313" key="2">
    <source>
        <dbReference type="EMBL" id="RJG51819.1"/>
    </source>
</evidence>
<dbReference type="InterPro" id="IPR001279">
    <property type="entry name" value="Metallo-B-lactamas"/>
</dbReference>
<proteinExistence type="predicted"/>
<dbReference type="OrthoDB" id="9781189at2"/>
<dbReference type="AlphaFoldDB" id="A0A418YLY5"/>
<dbReference type="SUPFAM" id="SSF56281">
    <property type="entry name" value="Metallo-hydrolase/oxidoreductase"/>
    <property type="match status" value="1"/>
</dbReference>
<dbReference type="CDD" id="cd16279">
    <property type="entry name" value="metallo-hydrolase-like_MBL-fold"/>
    <property type="match status" value="1"/>
</dbReference>
<dbReference type="Proteomes" id="UP000283469">
    <property type="component" value="Unassembled WGS sequence"/>
</dbReference>
<protein>
    <submittedName>
        <fullName evidence="2">MBL fold metallo-hydrolase</fullName>
    </submittedName>
</protein>
<dbReference type="PANTHER" id="PTHR42663">
    <property type="entry name" value="HYDROLASE C777.06C-RELATED-RELATED"/>
    <property type="match status" value="1"/>
</dbReference>
<accession>A0A418YLY5</accession>
<dbReference type="Gene3D" id="3.60.15.10">
    <property type="entry name" value="Ribonuclease Z/Hydroxyacylglutathione hydrolase-like"/>
    <property type="match status" value="1"/>
</dbReference>
<dbReference type="Pfam" id="PF12706">
    <property type="entry name" value="Lactamase_B_2"/>
    <property type="match status" value="1"/>
</dbReference>
<keyword evidence="2" id="KW-0378">Hydrolase</keyword>
<dbReference type="InterPro" id="IPR036866">
    <property type="entry name" value="RibonucZ/Hydroxyglut_hydro"/>
</dbReference>
<dbReference type="EMBL" id="QVRA01000039">
    <property type="protein sequence ID" value="RJG51819.1"/>
    <property type="molecule type" value="Genomic_DNA"/>
</dbReference>
<keyword evidence="3" id="KW-1185">Reference proteome</keyword>
<sequence length="263" mass="28916">MSLTLTILGSGTSSGVPRIGNDWGACDPAEPKNSRTRVSILVESATTRILVDTSPDMRAQLLAADVIAIDAILWTHDHADHSHGLDDVRQLYHHRREPLPGYARSQTLNLLRQRFSYAFDGRNGYHPIIDGRLLPDGLRIGDIDIACVDQPHGDIHSTGFRFSHGGRSIAYATDFHDLTPDMLALYDGVDVWVVDALREKPHPTHPHLALTLDGIAAARPGRAILTHMDQSMDYATLRRTLPKGVEPGYDGMVIVLEPAEQGD</sequence>
<reference evidence="2 3" key="1">
    <citation type="submission" date="2018-08" db="EMBL/GenBank/DDBJ databases">
        <title>Sphingobium sp. EO9.</title>
        <authorList>
            <person name="Park Y."/>
            <person name="Kim K.H."/>
            <person name="Jeon C.O."/>
        </authorList>
    </citation>
    <scope>NUCLEOTIDE SEQUENCE [LARGE SCALE GENOMIC DNA]</scope>
    <source>
        <strain evidence="2 3">EO9</strain>
    </source>
</reference>